<dbReference type="CTD" id="20233293"/>
<dbReference type="Proteomes" id="UP000030746">
    <property type="component" value="Unassembled WGS sequence"/>
</dbReference>
<dbReference type="KEGG" id="lgi:LOTGIDRAFT_132248"/>
<organism evidence="3 4">
    <name type="scientific">Lottia gigantea</name>
    <name type="common">Giant owl limpet</name>
    <dbReference type="NCBI Taxonomy" id="225164"/>
    <lineage>
        <taxon>Eukaryota</taxon>
        <taxon>Metazoa</taxon>
        <taxon>Spiralia</taxon>
        <taxon>Lophotrochozoa</taxon>
        <taxon>Mollusca</taxon>
        <taxon>Gastropoda</taxon>
        <taxon>Patellogastropoda</taxon>
        <taxon>Lottioidea</taxon>
        <taxon>Lottiidae</taxon>
        <taxon>Lottia</taxon>
    </lineage>
</organism>
<dbReference type="PANTHER" id="PTHR10338:SF108">
    <property type="entry name" value="INTER-ALPHA-TRYPSIN INHIBITOR HEAVY CHAIN H4-LIKE PROTEIN"/>
    <property type="match status" value="1"/>
</dbReference>
<protein>
    <recommendedName>
        <fullName evidence="5">VWFA domain-containing protein</fullName>
    </recommendedName>
</protein>
<dbReference type="AlphaFoldDB" id="V3ZP89"/>
<dbReference type="STRING" id="225164.V3ZP89"/>
<accession>V3ZP89</accession>
<dbReference type="PANTHER" id="PTHR10338">
    <property type="entry name" value="INTER-ALPHA-TRYPSIN INHIBITOR HEAVY CHAIN FAMILY MEMBER"/>
    <property type="match status" value="1"/>
</dbReference>
<dbReference type="InterPro" id="IPR013694">
    <property type="entry name" value="VIT"/>
</dbReference>
<feature type="domain" description="VWFA" evidence="1">
    <location>
        <begin position="207"/>
        <end position="388"/>
    </location>
</feature>
<gene>
    <name evidence="3" type="ORF">LOTGIDRAFT_132248</name>
</gene>
<dbReference type="SUPFAM" id="SSF53300">
    <property type="entry name" value="vWA-like"/>
    <property type="match status" value="1"/>
</dbReference>
<dbReference type="PROSITE" id="PS50234">
    <property type="entry name" value="VWFA"/>
    <property type="match status" value="1"/>
</dbReference>
<dbReference type="RefSeq" id="XP_009064928.1">
    <property type="nucleotide sequence ID" value="XM_009066680.1"/>
</dbReference>
<dbReference type="Pfam" id="PF08487">
    <property type="entry name" value="VIT"/>
    <property type="match status" value="1"/>
</dbReference>
<name>V3ZP89_LOTGI</name>
<dbReference type="InterPro" id="IPR036465">
    <property type="entry name" value="vWFA_dom_sf"/>
</dbReference>
<dbReference type="SMART" id="SM00609">
    <property type="entry name" value="VIT"/>
    <property type="match status" value="1"/>
</dbReference>
<evidence type="ECO:0000313" key="4">
    <source>
        <dbReference type="Proteomes" id="UP000030746"/>
    </source>
</evidence>
<keyword evidence="4" id="KW-1185">Reference proteome</keyword>
<dbReference type="SMART" id="SM00327">
    <property type="entry name" value="VWA"/>
    <property type="match status" value="1"/>
</dbReference>
<reference evidence="3 4" key="1">
    <citation type="journal article" date="2013" name="Nature">
        <title>Insights into bilaterian evolution from three spiralian genomes.</title>
        <authorList>
            <person name="Simakov O."/>
            <person name="Marletaz F."/>
            <person name="Cho S.J."/>
            <person name="Edsinger-Gonzales E."/>
            <person name="Havlak P."/>
            <person name="Hellsten U."/>
            <person name="Kuo D.H."/>
            <person name="Larsson T."/>
            <person name="Lv J."/>
            <person name="Arendt D."/>
            <person name="Savage R."/>
            <person name="Osoegawa K."/>
            <person name="de Jong P."/>
            <person name="Grimwood J."/>
            <person name="Chapman J.A."/>
            <person name="Shapiro H."/>
            <person name="Aerts A."/>
            <person name="Otillar R.P."/>
            <person name="Terry A.Y."/>
            <person name="Boore J.L."/>
            <person name="Grigoriev I.V."/>
            <person name="Lindberg D.R."/>
            <person name="Seaver E.C."/>
            <person name="Weisblat D.A."/>
            <person name="Putnam N.H."/>
            <person name="Rokhsar D.S."/>
        </authorList>
    </citation>
    <scope>NUCLEOTIDE SEQUENCE [LARGE SCALE GENOMIC DNA]</scope>
</reference>
<dbReference type="GeneID" id="20233293"/>
<dbReference type="OMA" id="THHETEH"/>
<dbReference type="Gene3D" id="3.40.50.410">
    <property type="entry name" value="von Willebrand factor, type A domain"/>
    <property type="match status" value="1"/>
</dbReference>
<evidence type="ECO:0000313" key="3">
    <source>
        <dbReference type="EMBL" id="ESO84315.1"/>
    </source>
</evidence>
<feature type="non-terminal residue" evidence="3">
    <location>
        <position position="1"/>
    </location>
</feature>
<dbReference type="PROSITE" id="PS51468">
    <property type="entry name" value="VIT"/>
    <property type="match status" value="1"/>
</dbReference>
<evidence type="ECO:0000259" key="2">
    <source>
        <dbReference type="PROSITE" id="PS51468"/>
    </source>
</evidence>
<sequence length="563" mass="63043">SNVSREAIFDVDIPGKAFISNFSMEINGTTYYGEVRAKSYSQQQYDESKRLGASAGQITAKPNAYNKFNIAVNVAAMQKITFNLTYDELLERRAGIYNHEIYINPGQPVRDVQVKVTIQETRAIKDVSVPTLTTEIPSVIKRDQPTPKTANIQFSPTTSQQGDGGLAGKFIVRYDVERDYSVGDVYVVDGYFVHFFAPNITEEFPRDILFMLDTSTSMADRKLGQLKDAMTVIIKELSEQDRFNILVFNTQQTFWADGFQPVTSGTKSKALKFIKNLRTNQSNLISDTDIQAALVKGFSMFEKDPEGVPMVFLLTDGEPTKGNTRPRSIIHWVKSANTQKIPIYSLAFGKGSDWDLMYRIAFDSGGVARRIFEGSSASLQIAQFYKEVSKVLLEDITIQYSNLNNGTKVSNERSIFKEDTDSILLGGTEIVIAGQVQDNSNYIDLVIAANSVNGPIAMKAQENDDEDGMHIDNASNILERLWAYLTIKEYLETTAASGTRGGDRNKAERLALKYGFVTPTTSMFISPSATNLWKTYDEDYNEFHLRTARPSKILIFLLPSKLF</sequence>
<evidence type="ECO:0000259" key="1">
    <source>
        <dbReference type="PROSITE" id="PS50234"/>
    </source>
</evidence>
<dbReference type="HOGENOM" id="CLU_008101_2_0_1"/>
<feature type="domain" description="VIT" evidence="2">
    <location>
        <begin position="1"/>
        <end position="88"/>
    </location>
</feature>
<dbReference type="Pfam" id="PF13768">
    <property type="entry name" value="VWA_3"/>
    <property type="match status" value="1"/>
</dbReference>
<proteinExistence type="predicted"/>
<evidence type="ECO:0008006" key="5">
    <source>
        <dbReference type="Google" id="ProtNLM"/>
    </source>
</evidence>
<dbReference type="EMBL" id="KB203534">
    <property type="protein sequence ID" value="ESO84315.1"/>
    <property type="molecule type" value="Genomic_DNA"/>
</dbReference>
<dbReference type="InterPro" id="IPR050934">
    <property type="entry name" value="ITIH"/>
</dbReference>
<dbReference type="InterPro" id="IPR002035">
    <property type="entry name" value="VWF_A"/>
</dbReference>
<dbReference type="OrthoDB" id="299997at2759"/>